<keyword evidence="1" id="KW-0808">Transferase</keyword>
<evidence type="ECO:0000313" key="1">
    <source>
        <dbReference type="EMBL" id="EMS81482.1"/>
    </source>
</evidence>
<dbReference type="GO" id="GO:0006741">
    <property type="term" value="P:NADP+ biosynthetic process"/>
    <property type="evidence" value="ECO:0007669"/>
    <property type="project" value="InterPro"/>
</dbReference>
<dbReference type="GO" id="GO:0005524">
    <property type="term" value="F:ATP binding"/>
    <property type="evidence" value="ECO:0007669"/>
    <property type="project" value="UniProtKB-ARBA"/>
</dbReference>
<dbReference type="RefSeq" id="WP_006964224.1">
    <property type="nucleotide sequence ID" value="NZ_APJX01000001.1"/>
</dbReference>
<dbReference type="EMBL" id="APJX01000001">
    <property type="protein sequence ID" value="EMS81482.1"/>
    <property type="molecule type" value="Genomic_DNA"/>
</dbReference>
<keyword evidence="1" id="KW-0418">Kinase</keyword>
<dbReference type="GO" id="GO:0003951">
    <property type="term" value="F:NAD+ kinase activity"/>
    <property type="evidence" value="ECO:0007669"/>
    <property type="project" value="InterPro"/>
</dbReference>
<protein>
    <submittedName>
        <fullName evidence="1">Acetoin catabolism protein X, ATP-NAD kinase AcoX</fullName>
    </submittedName>
</protein>
<dbReference type="PIRSF" id="PIRSF018567">
    <property type="entry name" value="AcoX"/>
    <property type="match status" value="1"/>
</dbReference>
<dbReference type="PANTHER" id="PTHR40697">
    <property type="entry name" value="ACETOIN CATABOLISM PROTEIN X"/>
    <property type="match status" value="1"/>
</dbReference>
<gene>
    <name evidence="1" type="primary">acoX</name>
    <name evidence="1" type="ORF">Dpo_1c06230</name>
</gene>
<dbReference type="SUPFAM" id="SSF111331">
    <property type="entry name" value="NAD kinase/diacylglycerol kinase-like"/>
    <property type="match status" value="1"/>
</dbReference>
<evidence type="ECO:0000313" key="2">
    <source>
        <dbReference type="Proteomes" id="UP000014216"/>
    </source>
</evidence>
<name>S0G7U4_9BACT</name>
<dbReference type="PATRIC" id="fig|1286635.3.peg.648"/>
<accession>S0G7U4</accession>
<dbReference type="InterPro" id="IPR011391">
    <property type="entry name" value="AcoX_kinase"/>
</dbReference>
<keyword evidence="2" id="KW-1185">Reference proteome</keyword>
<dbReference type="Proteomes" id="UP000014216">
    <property type="component" value="Unassembled WGS sequence"/>
</dbReference>
<dbReference type="Gene3D" id="3.40.50.10330">
    <property type="entry name" value="Probable inorganic polyphosphate/atp-NAD kinase, domain 1"/>
    <property type="match status" value="1"/>
</dbReference>
<dbReference type="PANTHER" id="PTHR40697:SF3">
    <property type="entry name" value="ACETOIN CATABOLISM PROTEIN X"/>
    <property type="match status" value="1"/>
</dbReference>
<proteinExistence type="predicted"/>
<dbReference type="GO" id="GO:0051287">
    <property type="term" value="F:NAD binding"/>
    <property type="evidence" value="ECO:0007669"/>
    <property type="project" value="UniProtKB-ARBA"/>
</dbReference>
<sequence length="334" mass="35926">MSLIGIVANPASGKDIRRLVAYSSVFDNQEKIRIVRRVLLGLKATGIEHVAFMPDYHGIVEKAMEGVEEEFTAERLQFNAKADQRDSIKAAQLLSEQGASCIITLGGDGTNRVVAIGANQVPILPLSTGTNNVFPYMIEGTVAGLAAGLIGTGKVSKKEGTFQSTRLEVIIENKVVDIAVVDAVVSTDLFVGSRAIWEMDKLKQIFLNRSHPANIGFSSIGGMLNAVSPDEPRGMTLKLGKKGRCVTAPIAPGIVEQVLIEDMNLMRPDENMDITVTPCVVALDGEREVEIKKGQKAAIRLSTNGPFVVDVYQTMAVAMEKKIFQAGSITNAID</sequence>
<dbReference type="InterPro" id="IPR017438">
    <property type="entry name" value="ATP-NAD_kinase_N"/>
</dbReference>
<dbReference type="OrthoDB" id="4292700at2"/>
<organism evidence="1 2">
    <name type="scientific">Desulfotignum phosphitoxidans DSM 13687</name>
    <dbReference type="NCBI Taxonomy" id="1286635"/>
    <lineage>
        <taxon>Bacteria</taxon>
        <taxon>Pseudomonadati</taxon>
        <taxon>Thermodesulfobacteriota</taxon>
        <taxon>Desulfobacteria</taxon>
        <taxon>Desulfobacterales</taxon>
        <taxon>Desulfobacteraceae</taxon>
        <taxon>Desulfotignum</taxon>
    </lineage>
</organism>
<dbReference type="InterPro" id="IPR016064">
    <property type="entry name" value="NAD/diacylglycerol_kinase_sf"/>
</dbReference>
<dbReference type="Pfam" id="PF01513">
    <property type="entry name" value="NAD_kinase"/>
    <property type="match status" value="1"/>
</dbReference>
<comment type="caution">
    <text evidence="1">The sequence shown here is derived from an EMBL/GenBank/DDBJ whole genome shotgun (WGS) entry which is preliminary data.</text>
</comment>
<dbReference type="AlphaFoldDB" id="S0G7U4"/>
<reference evidence="1 2" key="1">
    <citation type="journal article" date="2013" name="Genome Announc.">
        <title>Draft Genome Sequence of Desulfotignum phosphitoxidans DSM 13687 Strain FiPS-3.</title>
        <authorList>
            <person name="Poehlein A."/>
            <person name="Daniel R."/>
            <person name="Simeonova D.D."/>
        </authorList>
    </citation>
    <scope>NUCLEOTIDE SEQUENCE [LARGE SCALE GENOMIC DNA]</scope>
    <source>
        <strain evidence="1 2">DSM 13687</strain>
    </source>
</reference>
<dbReference type="InterPro" id="IPR002504">
    <property type="entry name" value="NADK"/>
</dbReference>
<dbReference type="InterPro" id="IPR039065">
    <property type="entry name" value="AcoX-like"/>
</dbReference>